<dbReference type="Proteomes" id="UP000613193">
    <property type="component" value="Unassembled WGS sequence"/>
</dbReference>
<evidence type="ECO:0000313" key="1">
    <source>
        <dbReference type="EMBL" id="MBK0378195.1"/>
    </source>
</evidence>
<dbReference type="EMBL" id="JAEHFW010000001">
    <property type="protein sequence ID" value="MBK0378195.1"/>
    <property type="molecule type" value="Genomic_DNA"/>
</dbReference>
<comment type="caution">
    <text evidence="1">The sequence shown here is derived from an EMBL/GenBank/DDBJ whole genome shotgun (WGS) entry which is preliminary data.</text>
</comment>
<dbReference type="SUPFAM" id="SSF53448">
    <property type="entry name" value="Nucleotide-diphospho-sugar transferases"/>
    <property type="match status" value="1"/>
</dbReference>
<protein>
    <recommendedName>
        <fullName evidence="3">Glycosyl transferase</fullName>
    </recommendedName>
</protein>
<evidence type="ECO:0008006" key="3">
    <source>
        <dbReference type="Google" id="ProtNLM"/>
    </source>
</evidence>
<dbReference type="AlphaFoldDB" id="A0A934PRQ2"/>
<keyword evidence="2" id="KW-1185">Reference proteome</keyword>
<proteinExistence type="predicted"/>
<accession>A0A934PRQ2</accession>
<reference evidence="1" key="1">
    <citation type="submission" date="2020-12" db="EMBL/GenBank/DDBJ databases">
        <title>Bacterial novel species Mucilaginibacter sp. SD-g isolated from soil.</title>
        <authorList>
            <person name="Jung H.-Y."/>
        </authorList>
    </citation>
    <scope>NUCLEOTIDE SEQUENCE</scope>
    <source>
        <strain evidence="1">SD-g</strain>
    </source>
</reference>
<name>A0A934PRQ2_9SPHI</name>
<gene>
    <name evidence="1" type="ORF">I5M19_02695</name>
</gene>
<dbReference type="RefSeq" id="WP_200063760.1">
    <property type="nucleotide sequence ID" value="NZ_JAEHFW010000001.1"/>
</dbReference>
<dbReference type="InterPro" id="IPR029044">
    <property type="entry name" value="Nucleotide-diphossugar_trans"/>
</dbReference>
<evidence type="ECO:0000313" key="2">
    <source>
        <dbReference type="Proteomes" id="UP000613193"/>
    </source>
</evidence>
<organism evidence="1 2">
    <name type="scientific">Mucilaginibacter segetis</name>
    <dbReference type="NCBI Taxonomy" id="2793071"/>
    <lineage>
        <taxon>Bacteria</taxon>
        <taxon>Pseudomonadati</taxon>
        <taxon>Bacteroidota</taxon>
        <taxon>Sphingobacteriia</taxon>
        <taxon>Sphingobacteriales</taxon>
        <taxon>Sphingobacteriaceae</taxon>
        <taxon>Mucilaginibacter</taxon>
    </lineage>
</organism>
<sequence length="269" mass="31216">MKKKSLELPPVISENDGLPIYFLTGKNYLYQTLFCIQSLTKVTTMSFKYILVDDGSFDNKLIGQIQKQLPGAEIISNDIIQSNIEKAISIDKYPYLRKKRAIYPHIKKLTDIHTIPDNKWKLVLDSDMLFWSEPITIIKWLQNPYMPIHMVDCEESYGYSRNLMKELSGAEVKPMLNVGVIGLNSDQVNWDGLEFWIKNLEEKEKTSYYLEQALTAMLIGNQHTNALNPDEYIVNPSFHLNKNKIGVLHHYVDTSKESYYTKSWKVLIK</sequence>
<dbReference type="Gene3D" id="3.90.550.10">
    <property type="entry name" value="Spore Coat Polysaccharide Biosynthesis Protein SpsA, Chain A"/>
    <property type="match status" value="1"/>
</dbReference>